<protein>
    <recommendedName>
        <fullName evidence="8">2-carboxy-D-arabinitol-1-phosphatase</fullName>
        <ecNumber evidence="8">3.1.3.63</ecNumber>
    </recommendedName>
</protein>
<gene>
    <name evidence="11" type="ORF">SELMODRAFT_43499</name>
</gene>
<evidence type="ECO:0000256" key="4">
    <source>
        <dbReference type="ARBA" id="ARBA00022801"/>
    </source>
</evidence>
<dbReference type="FunCoup" id="D8SIY7">
    <property type="interactions" value="1558"/>
</dbReference>
<dbReference type="GO" id="GO:0016791">
    <property type="term" value="F:phosphatase activity"/>
    <property type="evidence" value="ECO:0000318"/>
    <property type="project" value="GO_Central"/>
</dbReference>
<dbReference type="AlphaFoldDB" id="D8SIY7"/>
<name>D8SIY7_SELML</name>
<dbReference type="GO" id="GO:0047538">
    <property type="term" value="F:2-carboxy-D-arabinitol-1-phosphatase activity"/>
    <property type="evidence" value="ECO:0007669"/>
    <property type="project" value="UniProtKB-EC"/>
</dbReference>
<comment type="similarity">
    <text evidence="6">Belongs to the phosphoglycerate mutase family.</text>
</comment>
<dbReference type="SUPFAM" id="SSF53254">
    <property type="entry name" value="Phosphoglycerate mutase-like"/>
    <property type="match status" value="2"/>
</dbReference>
<dbReference type="EMBL" id="GL377622">
    <property type="protein sequence ID" value="EFJ15578.1"/>
    <property type="molecule type" value="Genomic_DNA"/>
</dbReference>
<evidence type="ECO:0000256" key="9">
    <source>
        <dbReference type="PIRSR" id="PIRSR613078-1"/>
    </source>
</evidence>
<feature type="binding site" evidence="10">
    <location>
        <begin position="12"/>
        <end position="19"/>
    </location>
    <ligand>
        <name>substrate</name>
    </ligand>
</feature>
<dbReference type="PANTHER" id="PTHR48100:SF10">
    <property type="entry name" value="2-CARBOXY-D-ARABINITOL-1-PHOSPHATASE-RELATED"/>
    <property type="match status" value="1"/>
</dbReference>
<dbReference type="PANTHER" id="PTHR48100">
    <property type="entry name" value="BROAD-SPECIFICITY PHOSPHATASE YOR283W-RELATED"/>
    <property type="match status" value="1"/>
</dbReference>
<feature type="binding site" evidence="10">
    <location>
        <position position="63"/>
    </location>
    <ligand>
        <name>substrate</name>
    </ligand>
</feature>
<evidence type="ECO:0000256" key="5">
    <source>
        <dbReference type="ARBA" id="ARBA00022946"/>
    </source>
</evidence>
<dbReference type="InterPro" id="IPR013078">
    <property type="entry name" value="His_Pase_superF_clade-1"/>
</dbReference>
<evidence type="ECO:0000256" key="10">
    <source>
        <dbReference type="PIRSR" id="PIRSR613078-2"/>
    </source>
</evidence>
<accession>D8SIY7</accession>
<dbReference type="GO" id="GO:0009570">
    <property type="term" value="C:chloroplast stroma"/>
    <property type="evidence" value="ECO:0007669"/>
    <property type="project" value="UniProtKB-SubCell"/>
</dbReference>
<dbReference type="PROSITE" id="PS00175">
    <property type="entry name" value="PG_MUTASE"/>
    <property type="match status" value="1"/>
</dbReference>
<dbReference type="CDD" id="cd07067">
    <property type="entry name" value="HP_PGM_like"/>
    <property type="match status" value="1"/>
</dbReference>
<dbReference type="FunFam" id="3.40.50.1240:FF:000018">
    <property type="entry name" value="Phosphoglycerate mutase"/>
    <property type="match status" value="1"/>
</dbReference>
<dbReference type="HOGENOM" id="CLU_035286_0_0_1"/>
<keyword evidence="4" id="KW-0378">Hydrolase</keyword>
<feature type="non-terminal residue" evidence="11">
    <location>
        <position position="1"/>
    </location>
</feature>
<dbReference type="Gramene" id="EFJ15578">
    <property type="protein sequence ID" value="EFJ15578"/>
    <property type="gene ID" value="SELMODRAFT_43499"/>
</dbReference>
<reference evidence="11 12" key="1">
    <citation type="journal article" date="2011" name="Science">
        <title>The Selaginella genome identifies genetic changes associated with the evolution of vascular plants.</title>
        <authorList>
            <person name="Banks J.A."/>
            <person name="Nishiyama T."/>
            <person name="Hasebe M."/>
            <person name="Bowman J.L."/>
            <person name="Gribskov M."/>
            <person name="dePamphilis C."/>
            <person name="Albert V.A."/>
            <person name="Aono N."/>
            <person name="Aoyama T."/>
            <person name="Ambrose B.A."/>
            <person name="Ashton N.W."/>
            <person name="Axtell M.J."/>
            <person name="Barker E."/>
            <person name="Barker M.S."/>
            <person name="Bennetzen J.L."/>
            <person name="Bonawitz N.D."/>
            <person name="Chapple C."/>
            <person name="Cheng C."/>
            <person name="Correa L.G."/>
            <person name="Dacre M."/>
            <person name="DeBarry J."/>
            <person name="Dreyer I."/>
            <person name="Elias M."/>
            <person name="Engstrom E.M."/>
            <person name="Estelle M."/>
            <person name="Feng L."/>
            <person name="Finet C."/>
            <person name="Floyd S.K."/>
            <person name="Frommer W.B."/>
            <person name="Fujita T."/>
            <person name="Gramzow L."/>
            <person name="Gutensohn M."/>
            <person name="Harholt J."/>
            <person name="Hattori M."/>
            <person name="Heyl A."/>
            <person name="Hirai T."/>
            <person name="Hiwatashi Y."/>
            <person name="Ishikawa M."/>
            <person name="Iwata M."/>
            <person name="Karol K.G."/>
            <person name="Koehler B."/>
            <person name="Kolukisaoglu U."/>
            <person name="Kubo M."/>
            <person name="Kurata T."/>
            <person name="Lalonde S."/>
            <person name="Li K."/>
            <person name="Li Y."/>
            <person name="Litt A."/>
            <person name="Lyons E."/>
            <person name="Manning G."/>
            <person name="Maruyama T."/>
            <person name="Michael T.P."/>
            <person name="Mikami K."/>
            <person name="Miyazaki S."/>
            <person name="Morinaga S."/>
            <person name="Murata T."/>
            <person name="Mueller-Roeber B."/>
            <person name="Nelson D.R."/>
            <person name="Obara M."/>
            <person name="Oguri Y."/>
            <person name="Olmstead R.G."/>
            <person name="Onodera N."/>
            <person name="Petersen B.L."/>
            <person name="Pils B."/>
            <person name="Prigge M."/>
            <person name="Rensing S.A."/>
            <person name="Riano-Pachon D.M."/>
            <person name="Roberts A.W."/>
            <person name="Sato Y."/>
            <person name="Scheller H.V."/>
            <person name="Schulz B."/>
            <person name="Schulz C."/>
            <person name="Shakirov E.V."/>
            <person name="Shibagaki N."/>
            <person name="Shinohara N."/>
            <person name="Shippen D.E."/>
            <person name="Soerensen I."/>
            <person name="Sotooka R."/>
            <person name="Sugimoto N."/>
            <person name="Sugita M."/>
            <person name="Sumikawa N."/>
            <person name="Tanurdzic M."/>
            <person name="Theissen G."/>
            <person name="Ulvskov P."/>
            <person name="Wakazuki S."/>
            <person name="Weng J.K."/>
            <person name="Willats W.W."/>
            <person name="Wipf D."/>
            <person name="Wolf P.G."/>
            <person name="Yang L."/>
            <person name="Zimmer A.D."/>
            <person name="Zhu Q."/>
            <person name="Mitros T."/>
            <person name="Hellsten U."/>
            <person name="Loque D."/>
            <person name="Otillar R."/>
            <person name="Salamov A."/>
            <person name="Schmutz J."/>
            <person name="Shapiro H."/>
            <person name="Lindquist E."/>
            <person name="Lucas S."/>
            <person name="Rokhsar D."/>
            <person name="Grigoriev I.V."/>
        </authorList>
    </citation>
    <scope>NUCLEOTIDE SEQUENCE [LARGE SCALE GENOMIC DNA]</scope>
</reference>
<dbReference type="OMA" id="PNTIADQ"/>
<dbReference type="Proteomes" id="UP000001514">
    <property type="component" value="Unassembled WGS sequence"/>
</dbReference>
<evidence type="ECO:0000313" key="12">
    <source>
        <dbReference type="Proteomes" id="UP000001514"/>
    </source>
</evidence>
<feature type="active site" description="Proton donor/acceptor" evidence="9">
    <location>
        <position position="87"/>
    </location>
</feature>
<feature type="binding site" evidence="10">
    <location>
        <position position="98"/>
    </location>
    <ligand>
        <name>substrate</name>
    </ligand>
</feature>
<organism evidence="12">
    <name type="scientific">Selaginella moellendorffii</name>
    <name type="common">Spikemoss</name>
    <dbReference type="NCBI Taxonomy" id="88036"/>
    <lineage>
        <taxon>Eukaryota</taxon>
        <taxon>Viridiplantae</taxon>
        <taxon>Streptophyta</taxon>
        <taxon>Embryophyta</taxon>
        <taxon>Tracheophyta</taxon>
        <taxon>Lycopodiopsida</taxon>
        <taxon>Selaginellales</taxon>
        <taxon>Selaginellaceae</taxon>
        <taxon>Selaginella</taxon>
    </lineage>
</organism>
<evidence type="ECO:0000256" key="2">
    <source>
        <dbReference type="ARBA" id="ARBA00022528"/>
    </source>
</evidence>
<evidence type="ECO:0000313" key="11">
    <source>
        <dbReference type="EMBL" id="EFJ15578.1"/>
    </source>
</evidence>
<evidence type="ECO:0000256" key="6">
    <source>
        <dbReference type="ARBA" id="ARBA00038362"/>
    </source>
</evidence>
<dbReference type="InterPro" id="IPR050275">
    <property type="entry name" value="PGM_Phosphatase"/>
</dbReference>
<dbReference type="InterPro" id="IPR029033">
    <property type="entry name" value="His_PPase_superfam"/>
</dbReference>
<keyword evidence="12" id="KW-1185">Reference proteome</keyword>
<dbReference type="InterPro" id="IPR001345">
    <property type="entry name" value="PG/BPGM_mutase_AS"/>
</dbReference>
<dbReference type="InParanoid" id="D8SIY7"/>
<feature type="active site" description="Tele-phosphohistidine intermediate" evidence="9">
    <location>
        <position position="13"/>
    </location>
</feature>
<dbReference type="KEGG" id="smo:SELMODRAFT_43499"/>
<evidence type="ECO:0000256" key="3">
    <source>
        <dbReference type="ARBA" id="ARBA00022640"/>
    </source>
</evidence>
<evidence type="ECO:0000256" key="1">
    <source>
        <dbReference type="ARBA" id="ARBA00004470"/>
    </source>
</evidence>
<dbReference type="Pfam" id="PF00300">
    <property type="entry name" value="His_Phos_1"/>
    <property type="match status" value="2"/>
</dbReference>
<evidence type="ECO:0000256" key="8">
    <source>
        <dbReference type="ARBA" id="ARBA00066640"/>
    </source>
</evidence>
<sequence>SIQAPKRVVLVRHGQSTWNEVGRIQGSSDFAVLTPKGEIQAETSRQMLIGDSFDACFHSPLARAKRTAEIIWAARPRPMLSVDDLREIDLYAFQGLMKNEGKQRYGDAYRKWQIDAPNFVIDGHFPVRELWVRAQNCWSRILSSQGSSILVVAHNAVNQALVATAAGLGPHYFRQLLQSNCGVTVLDFTPRFSGDGPPYTCLDRLNQTPSPPVAAGGGRKARCCLVLVCHGATESTVQRFPSSDKETMNMLGVIQSRKTAELLLDVRAGNIFSGPQPCSVSTAASIAEVQEAADCLGADCVPRYVEVQTLPELDDMNWGAWQASFSHSRLTLCLKLSESLSHLWERAGNAWKKLTLSLKDLEGTENSTAVVVAHETVLTALLAHCLDLSQAFLGSFRLDTAGVCVIDFPDGYSGKGVVRCWNYTAHLGRWAVPVTRP</sequence>
<comment type="catalytic activity">
    <reaction evidence="7">
        <text>2-carboxy-D-arabinitol 1-phosphate + H2O = 2-carboxy-D-arabinitol + phosphate</text>
        <dbReference type="Rhea" id="RHEA:17837"/>
        <dbReference type="ChEBI" id="CHEBI:15377"/>
        <dbReference type="ChEBI" id="CHEBI:43474"/>
        <dbReference type="ChEBI" id="CHEBI:58008"/>
        <dbReference type="ChEBI" id="CHEBI:58185"/>
        <dbReference type="EC" id="3.1.3.63"/>
    </reaction>
</comment>
<dbReference type="Gene3D" id="3.40.50.1240">
    <property type="entry name" value="Phosphoglycerate mutase-like"/>
    <property type="match status" value="2"/>
</dbReference>
<comment type="subcellular location">
    <subcellularLocation>
        <location evidence="1">Plastid</location>
        <location evidence="1">Chloroplast stroma</location>
    </subcellularLocation>
</comment>
<feature type="non-terminal residue" evidence="11">
    <location>
        <position position="437"/>
    </location>
</feature>
<dbReference type="SMART" id="SM00855">
    <property type="entry name" value="PGAM"/>
    <property type="match status" value="2"/>
</dbReference>
<evidence type="ECO:0000256" key="7">
    <source>
        <dbReference type="ARBA" id="ARBA00052441"/>
    </source>
</evidence>
<proteinExistence type="inferred from homology"/>
<keyword evidence="5" id="KW-0809">Transit peptide</keyword>
<keyword evidence="2" id="KW-0150">Chloroplast</keyword>
<dbReference type="eggNOG" id="KOG0235">
    <property type="taxonomic scope" value="Eukaryota"/>
</dbReference>
<keyword evidence="3" id="KW-0934">Plastid</keyword>
<dbReference type="STRING" id="88036.D8SIY7"/>
<dbReference type="EC" id="3.1.3.63" evidence="8"/>